<dbReference type="EMBL" id="MF417982">
    <property type="protein sequence ID" value="ASN72888.1"/>
    <property type="molecule type" value="Genomic_DNA"/>
</dbReference>
<organism evidence="3">
    <name type="scientific">uncultured Caudovirales phage</name>
    <dbReference type="NCBI Taxonomy" id="2100421"/>
    <lineage>
        <taxon>Viruses</taxon>
        <taxon>Duplodnaviria</taxon>
        <taxon>Heunggongvirae</taxon>
        <taxon>Uroviricota</taxon>
        <taxon>Caudoviricetes</taxon>
        <taxon>Peduoviridae</taxon>
        <taxon>Maltschvirus</taxon>
        <taxon>Maltschvirus maltsch</taxon>
    </lineage>
</organism>
<accession>A0A2H4JI08</accession>
<evidence type="ECO:0000313" key="2">
    <source>
        <dbReference type="EMBL" id="ASN70109.1"/>
    </source>
</evidence>
<sequence length="116" mass="13501">MGYKQIYDITNGKPELVMYDEMNELNYDVDKYTEIQPPNDIYEPMHFDGSEWIGTPYEEWKKKQEIVEPKPTEIDEKDTVIAELSLELLKTQEELNDVRKDISDLTIQILGGATNA</sequence>
<dbReference type="EMBL" id="MF417901">
    <property type="protein sequence ID" value="ASN70109.1"/>
    <property type="molecule type" value="Genomic_DNA"/>
</dbReference>
<protein>
    <submittedName>
        <fullName evidence="3">Uncharacterized protein</fullName>
    </submittedName>
</protein>
<reference evidence="3" key="1">
    <citation type="submission" date="2017-06" db="EMBL/GenBank/DDBJ databases">
        <title>Novel phages from South African skin metaviromes.</title>
        <authorList>
            <person name="van Zyl L.J."/>
            <person name="Abrahams Y."/>
            <person name="Stander E.A."/>
            <person name="Kirby B.M."/>
            <person name="Clavaud C."/>
            <person name="Farcet C."/>
            <person name="Breton L."/>
            <person name="Trindade M.I."/>
        </authorList>
    </citation>
    <scope>NUCLEOTIDE SEQUENCE</scope>
</reference>
<keyword evidence="1" id="KW-0175">Coiled coil</keyword>
<feature type="coiled-coil region" evidence="1">
    <location>
        <begin position="81"/>
        <end position="108"/>
    </location>
</feature>
<evidence type="ECO:0000256" key="1">
    <source>
        <dbReference type="SAM" id="Coils"/>
    </source>
</evidence>
<gene>
    <name evidence="3" type="ORF">7F2_7</name>
    <name evidence="2" type="ORF">9S1_50</name>
</gene>
<evidence type="ECO:0000313" key="3">
    <source>
        <dbReference type="EMBL" id="ASN72888.1"/>
    </source>
</evidence>
<name>A0A2H4JI08_9CAUD</name>
<proteinExistence type="predicted"/>